<evidence type="ECO:0000256" key="1">
    <source>
        <dbReference type="SAM" id="MobiDB-lite"/>
    </source>
</evidence>
<gene>
    <name evidence="2" type="ORF">Q8A49_30360</name>
</gene>
<accession>A0ABU7KZR7</accession>
<proteinExistence type="predicted"/>
<name>A0ABU7KZR7_9ACTN</name>
<organism evidence="2 3">
    <name type="scientific">Nocardiopsis tropica</name>
    <dbReference type="NCBI Taxonomy" id="109330"/>
    <lineage>
        <taxon>Bacteria</taxon>
        <taxon>Bacillati</taxon>
        <taxon>Actinomycetota</taxon>
        <taxon>Actinomycetes</taxon>
        <taxon>Streptosporangiales</taxon>
        <taxon>Nocardiopsidaceae</taxon>
        <taxon>Nocardiopsis</taxon>
    </lineage>
</organism>
<comment type="caution">
    <text evidence="2">The sequence shown here is derived from an EMBL/GenBank/DDBJ whole genome shotgun (WGS) entry which is preliminary data.</text>
</comment>
<dbReference type="RefSeq" id="WP_330161627.1">
    <property type="nucleotide sequence ID" value="NZ_BAAAJA010000012.1"/>
</dbReference>
<reference evidence="2 3" key="1">
    <citation type="submission" date="2023-07" db="EMBL/GenBank/DDBJ databases">
        <authorList>
            <person name="Girao M."/>
            <person name="Carvalho M.F."/>
        </authorList>
    </citation>
    <scope>NUCLEOTIDE SEQUENCE [LARGE SCALE GENOMIC DNA]</scope>
    <source>
        <strain evidence="2 3">66/93</strain>
    </source>
</reference>
<feature type="region of interest" description="Disordered" evidence="1">
    <location>
        <begin position="20"/>
        <end position="42"/>
    </location>
</feature>
<evidence type="ECO:0000313" key="2">
    <source>
        <dbReference type="EMBL" id="MEE2054808.1"/>
    </source>
</evidence>
<protein>
    <submittedName>
        <fullName evidence="2">Uncharacterized protein</fullName>
    </submittedName>
</protein>
<sequence length="42" mass="4570">MGDHGKEVNCSTCHGRKTITQSRDGKVDRIPCPLFNGTGKQP</sequence>
<evidence type="ECO:0000313" key="3">
    <source>
        <dbReference type="Proteomes" id="UP001348641"/>
    </source>
</evidence>
<dbReference type="Proteomes" id="UP001348641">
    <property type="component" value="Unassembled WGS sequence"/>
</dbReference>
<dbReference type="EMBL" id="JAUUCC010000130">
    <property type="protein sequence ID" value="MEE2054808.1"/>
    <property type="molecule type" value="Genomic_DNA"/>
</dbReference>